<evidence type="ECO:0000256" key="2">
    <source>
        <dbReference type="ARBA" id="ARBA00022512"/>
    </source>
</evidence>
<keyword evidence="6 7" id="KW-0034">Amyloid</keyword>
<dbReference type="PROSITE" id="PS51884">
    <property type="entry name" value="CHAPLIN"/>
    <property type="match status" value="2"/>
</dbReference>
<accession>A0ABV5V8X4</accession>
<evidence type="ECO:0000256" key="3">
    <source>
        <dbReference type="ARBA" id="ARBA00022525"/>
    </source>
</evidence>
<protein>
    <submittedName>
        <fullName evidence="11">Chaplin</fullName>
    </submittedName>
</protein>
<feature type="domain" description="Chaplin" evidence="10">
    <location>
        <begin position="37"/>
        <end position="77"/>
    </location>
</feature>
<evidence type="ECO:0000256" key="4">
    <source>
        <dbReference type="ARBA" id="ARBA00022729"/>
    </source>
</evidence>
<feature type="domain" description="Chaplin" evidence="10">
    <location>
        <begin position="122"/>
        <end position="162"/>
    </location>
</feature>
<evidence type="ECO:0000256" key="7">
    <source>
        <dbReference type="PROSITE-ProRule" id="PRU01232"/>
    </source>
</evidence>
<feature type="region of interest" description="Disordered" evidence="8">
    <location>
        <begin position="81"/>
        <end position="129"/>
    </location>
</feature>
<comment type="caution">
    <text evidence="11">The sequence shown here is derived from an EMBL/GenBank/DDBJ whole genome shotgun (WGS) entry which is preliminary data.</text>
</comment>
<feature type="compositionally biased region" description="Low complexity" evidence="8">
    <location>
        <begin position="163"/>
        <end position="179"/>
    </location>
</feature>
<evidence type="ECO:0000256" key="5">
    <source>
        <dbReference type="ARBA" id="ARBA00022889"/>
    </source>
</evidence>
<feature type="compositionally biased region" description="Low complexity" evidence="8">
    <location>
        <begin position="110"/>
        <end position="119"/>
    </location>
</feature>
<feature type="compositionally biased region" description="Gly residues" evidence="8">
    <location>
        <begin position="82"/>
        <end position="109"/>
    </location>
</feature>
<comment type="subcellular location">
    <subcellularLocation>
        <location evidence="1">Secreted</location>
        <location evidence="1">Cell wall</location>
    </subcellularLocation>
</comment>
<dbReference type="InterPro" id="IPR005528">
    <property type="entry name" value="ChpA-H"/>
</dbReference>
<keyword evidence="5" id="KW-0130">Cell adhesion</keyword>
<evidence type="ECO:0000256" key="8">
    <source>
        <dbReference type="SAM" id="MobiDB-lite"/>
    </source>
</evidence>
<sequence>MRRLTRNGMIAVAAASGALVAAPAHADSAADGTAAQSPGAVSGNTIQLPVHLPVNVCGNTVNVVGLLNPAAGNSCANHGHGGHGGHNGHSDDGGYGSHNGDGAAGGTSGTPGSSASSVTEGSPGVVSGNGVQLPVDLPVNVSGNSVDVVGVLNPSLGNTSVNGPGTPQTPETPEVSTPETPKPAPPKAHPTPETRTVPPQPGPRTGPVLASTGADSTLPAALGSGALILAGATLYRRTRRLGAGR</sequence>
<evidence type="ECO:0000256" key="6">
    <source>
        <dbReference type="ARBA" id="ARBA00023087"/>
    </source>
</evidence>
<name>A0ABV5V8X4_9ACTN</name>
<organism evidence="11 12">
    <name type="scientific">Streptomyces thermocoprophilus</name>
    <dbReference type="NCBI Taxonomy" id="78356"/>
    <lineage>
        <taxon>Bacteria</taxon>
        <taxon>Bacillati</taxon>
        <taxon>Actinomycetota</taxon>
        <taxon>Actinomycetes</taxon>
        <taxon>Kitasatosporales</taxon>
        <taxon>Streptomycetaceae</taxon>
        <taxon>Streptomyces</taxon>
    </lineage>
</organism>
<feature type="signal peptide" evidence="9">
    <location>
        <begin position="1"/>
        <end position="26"/>
    </location>
</feature>
<evidence type="ECO:0000313" key="11">
    <source>
        <dbReference type="EMBL" id="MFB9734287.1"/>
    </source>
</evidence>
<reference evidence="11 12" key="1">
    <citation type="submission" date="2024-09" db="EMBL/GenBank/DDBJ databases">
        <authorList>
            <person name="Sun Q."/>
            <person name="Mori K."/>
        </authorList>
    </citation>
    <scope>NUCLEOTIDE SEQUENCE [LARGE SCALE GENOMIC DNA]</scope>
    <source>
        <strain evidence="11 12">JCM 10918</strain>
    </source>
</reference>
<gene>
    <name evidence="11" type="ORF">ACFFRO_03875</name>
</gene>
<dbReference type="Pfam" id="PF03777">
    <property type="entry name" value="ChpA-C"/>
    <property type="match status" value="2"/>
</dbReference>
<evidence type="ECO:0000313" key="12">
    <source>
        <dbReference type="Proteomes" id="UP001589703"/>
    </source>
</evidence>
<keyword evidence="12" id="KW-1185">Reference proteome</keyword>
<feature type="compositionally biased region" description="Pro residues" evidence="8">
    <location>
        <begin position="180"/>
        <end position="189"/>
    </location>
</feature>
<feature type="region of interest" description="Disordered" evidence="8">
    <location>
        <begin position="154"/>
        <end position="217"/>
    </location>
</feature>
<feature type="chain" id="PRO_5045887266" evidence="9">
    <location>
        <begin position="27"/>
        <end position="245"/>
    </location>
</feature>
<dbReference type="Proteomes" id="UP001589703">
    <property type="component" value="Unassembled WGS sequence"/>
</dbReference>
<keyword evidence="3" id="KW-0964">Secreted</keyword>
<keyword evidence="2" id="KW-0134">Cell wall</keyword>
<dbReference type="EMBL" id="JBHMAR010000002">
    <property type="protein sequence ID" value="MFB9734287.1"/>
    <property type="molecule type" value="Genomic_DNA"/>
</dbReference>
<evidence type="ECO:0000256" key="9">
    <source>
        <dbReference type="SAM" id="SignalP"/>
    </source>
</evidence>
<evidence type="ECO:0000259" key="10">
    <source>
        <dbReference type="PROSITE" id="PS51884"/>
    </source>
</evidence>
<proteinExistence type="predicted"/>
<evidence type="ECO:0000256" key="1">
    <source>
        <dbReference type="ARBA" id="ARBA00004191"/>
    </source>
</evidence>
<dbReference type="RefSeq" id="WP_247464527.1">
    <property type="nucleotide sequence ID" value="NZ_JBHMAR010000002.1"/>
</dbReference>
<keyword evidence="4 9" id="KW-0732">Signal</keyword>